<keyword evidence="3" id="KW-0378">Hydrolase</keyword>
<comment type="caution">
    <text evidence="5">The sequence shown here is derived from an EMBL/GenBank/DDBJ whole genome shotgun (WGS) entry which is preliminary data.</text>
</comment>
<evidence type="ECO:0000313" key="6">
    <source>
        <dbReference type="Proteomes" id="UP001341840"/>
    </source>
</evidence>
<protein>
    <recommendedName>
        <fullName evidence="4">Ubiquitin-like protease family profile domain-containing protein</fullName>
    </recommendedName>
</protein>
<sequence>MNKEGCKHWYLVVVDRSEKQVILLDPNPTKFQDRRRRTATKLATYLEDVLDPLNRYYDCDRSHLLYNWI</sequence>
<dbReference type="InterPro" id="IPR003653">
    <property type="entry name" value="Peptidase_C48_C"/>
</dbReference>
<evidence type="ECO:0000313" key="5">
    <source>
        <dbReference type="EMBL" id="MED6133650.1"/>
    </source>
</evidence>
<evidence type="ECO:0000256" key="3">
    <source>
        <dbReference type="ARBA" id="ARBA00022801"/>
    </source>
</evidence>
<name>A0ABU6SBN4_9FABA</name>
<evidence type="ECO:0000256" key="2">
    <source>
        <dbReference type="ARBA" id="ARBA00022670"/>
    </source>
</evidence>
<dbReference type="Pfam" id="PF02902">
    <property type="entry name" value="Peptidase_C48"/>
    <property type="match status" value="1"/>
</dbReference>
<organism evidence="5 6">
    <name type="scientific">Stylosanthes scabra</name>
    <dbReference type="NCBI Taxonomy" id="79078"/>
    <lineage>
        <taxon>Eukaryota</taxon>
        <taxon>Viridiplantae</taxon>
        <taxon>Streptophyta</taxon>
        <taxon>Embryophyta</taxon>
        <taxon>Tracheophyta</taxon>
        <taxon>Spermatophyta</taxon>
        <taxon>Magnoliopsida</taxon>
        <taxon>eudicotyledons</taxon>
        <taxon>Gunneridae</taxon>
        <taxon>Pentapetalae</taxon>
        <taxon>rosids</taxon>
        <taxon>fabids</taxon>
        <taxon>Fabales</taxon>
        <taxon>Fabaceae</taxon>
        <taxon>Papilionoideae</taxon>
        <taxon>50 kb inversion clade</taxon>
        <taxon>dalbergioids sensu lato</taxon>
        <taxon>Dalbergieae</taxon>
        <taxon>Pterocarpus clade</taxon>
        <taxon>Stylosanthes</taxon>
    </lineage>
</organism>
<comment type="similarity">
    <text evidence="1">Belongs to the peptidase C48 family.</text>
</comment>
<dbReference type="Proteomes" id="UP001341840">
    <property type="component" value="Unassembled WGS sequence"/>
</dbReference>
<accession>A0ABU6SBN4</accession>
<reference evidence="5 6" key="1">
    <citation type="journal article" date="2023" name="Plants (Basel)">
        <title>Bridging the Gap: Combining Genomics and Transcriptomics Approaches to Understand Stylosanthes scabra, an Orphan Legume from the Brazilian Caatinga.</title>
        <authorList>
            <person name="Ferreira-Neto J.R.C."/>
            <person name="da Silva M.D."/>
            <person name="Binneck E."/>
            <person name="de Melo N.F."/>
            <person name="da Silva R.H."/>
            <person name="de Melo A.L.T.M."/>
            <person name="Pandolfi V."/>
            <person name="Bustamante F.O."/>
            <person name="Brasileiro-Vidal A.C."/>
            <person name="Benko-Iseppon A.M."/>
        </authorList>
    </citation>
    <scope>NUCLEOTIDE SEQUENCE [LARGE SCALE GENOMIC DNA]</scope>
    <source>
        <tissue evidence="5">Leaves</tissue>
    </source>
</reference>
<feature type="domain" description="Ubiquitin-like protease family profile" evidence="4">
    <location>
        <begin position="4"/>
        <end position="45"/>
    </location>
</feature>
<evidence type="ECO:0000256" key="1">
    <source>
        <dbReference type="ARBA" id="ARBA00005234"/>
    </source>
</evidence>
<evidence type="ECO:0000259" key="4">
    <source>
        <dbReference type="Pfam" id="PF02902"/>
    </source>
</evidence>
<gene>
    <name evidence="5" type="ORF">PIB30_030044</name>
</gene>
<dbReference type="SUPFAM" id="SSF54001">
    <property type="entry name" value="Cysteine proteinases"/>
    <property type="match status" value="1"/>
</dbReference>
<proteinExistence type="inferred from homology"/>
<dbReference type="InterPro" id="IPR038765">
    <property type="entry name" value="Papain-like_cys_pep_sf"/>
</dbReference>
<dbReference type="Gene3D" id="3.40.395.10">
    <property type="entry name" value="Adenoviral Proteinase, Chain A"/>
    <property type="match status" value="1"/>
</dbReference>
<keyword evidence="2" id="KW-0645">Protease</keyword>
<dbReference type="EMBL" id="JASCZI010060539">
    <property type="protein sequence ID" value="MED6133650.1"/>
    <property type="molecule type" value="Genomic_DNA"/>
</dbReference>
<keyword evidence="6" id="KW-1185">Reference proteome</keyword>